<comment type="caution">
    <text evidence="6">The sequence shown here is derived from an EMBL/GenBank/DDBJ whole genome shotgun (WGS) entry which is preliminary data.</text>
</comment>
<keyword evidence="4" id="KW-0732">Signal</keyword>
<dbReference type="InterPro" id="IPR001453">
    <property type="entry name" value="MoaB/Mog_dom"/>
</dbReference>
<keyword evidence="3" id="KW-0501">Molybdenum cofactor biosynthesis</keyword>
<sequence>MASGPLKAALLIVSTTAAQDPSTDASGPILSQVLKDEGEGKWEVHETAIVTDDIRAIQSRIMAWTDGPDAVNLVITTGGTGFATGDGTPEVRFYIFEESLYAHSWDRQLRPCCTSKLQV</sequence>
<protein>
    <recommendedName>
        <fullName evidence="2">molybdopterin molybdotransferase</fullName>
        <ecNumber evidence="2">2.10.1.1</ecNumber>
    </recommendedName>
</protein>
<evidence type="ECO:0000256" key="1">
    <source>
        <dbReference type="ARBA" id="ARBA00005046"/>
    </source>
</evidence>
<dbReference type="GO" id="GO:0006777">
    <property type="term" value="P:Mo-molybdopterin cofactor biosynthetic process"/>
    <property type="evidence" value="ECO:0007669"/>
    <property type="project" value="UniProtKB-KW"/>
</dbReference>
<dbReference type="SUPFAM" id="SSF53218">
    <property type="entry name" value="Molybdenum cofactor biosynthesis proteins"/>
    <property type="match status" value="1"/>
</dbReference>
<gene>
    <name evidence="6" type="ORF">NW755_003480</name>
</gene>
<accession>A0A9W8RCK1</accession>
<evidence type="ECO:0000313" key="7">
    <source>
        <dbReference type="Proteomes" id="UP001152087"/>
    </source>
</evidence>
<dbReference type="PANTHER" id="PTHR43764:SF1">
    <property type="entry name" value="MOLYBDOPTERIN MOLYBDOTRANSFERASE"/>
    <property type="match status" value="1"/>
</dbReference>
<dbReference type="EC" id="2.10.1.1" evidence="2"/>
<keyword evidence="7" id="KW-1185">Reference proteome</keyword>
<comment type="pathway">
    <text evidence="1">Cofactor biosynthesis; molybdopterin biosynthesis.</text>
</comment>
<evidence type="ECO:0000256" key="4">
    <source>
        <dbReference type="SAM" id="SignalP"/>
    </source>
</evidence>
<proteinExistence type="predicted"/>
<dbReference type="AlphaFoldDB" id="A0A9W8RCK1"/>
<dbReference type="OrthoDB" id="4349954at2759"/>
<dbReference type="EMBL" id="JAOQAV010000006">
    <property type="protein sequence ID" value="KAJ4193489.1"/>
    <property type="molecule type" value="Genomic_DNA"/>
</dbReference>
<dbReference type="PROSITE" id="PS01078">
    <property type="entry name" value="MOCF_BIOSYNTHESIS_1"/>
    <property type="match status" value="1"/>
</dbReference>
<dbReference type="Proteomes" id="UP001152087">
    <property type="component" value="Unassembled WGS sequence"/>
</dbReference>
<feature type="domain" description="MoaB/Mog" evidence="5">
    <location>
        <begin position="10"/>
        <end position="100"/>
    </location>
</feature>
<evidence type="ECO:0000256" key="2">
    <source>
        <dbReference type="ARBA" id="ARBA00013269"/>
    </source>
</evidence>
<dbReference type="PANTHER" id="PTHR43764">
    <property type="entry name" value="MOLYBDENUM COFACTOR BIOSYNTHESIS"/>
    <property type="match status" value="1"/>
</dbReference>
<reference evidence="6" key="1">
    <citation type="submission" date="2022-09" db="EMBL/GenBank/DDBJ databases">
        <title>Fusarium specimens isolated from Avocado Roots.</title>
        <authorList>
            <person name="Stajich J."/>
            <person name="Roper C."/>
            <person name="Heimlech-Rivalta G."/>
        </authorList>
    </citation>
    <scope>NUCLEOTIDE SEQUENCE</scope>
    <source>
        <strain evidence="6">A02</strain>
    </source>
</reference>
<dbReference type="Pfam" id="PF00994">
    <property type="entry name" value="MoCF_biosynth"/>
    <property type="match status" value="1"/>
</dbReference>
<dbReference type="GO" id="GO:0061599">
    <property type="term" value="F:molybdopterin molybdotransferase activity"/>
    <property type="evidence" value="ECO:0007669"/>
    <property type="project" value="UniProtKB-EC"/>
</dbReference>
<feature type="chain" id="PRO_5040851496" description="molybdopterin molybdotransferase" evidence="4">
    <location>
        <begin position="19"/>
        <end position="119"/>
    </location>
</feature>
<dbReference type="InterPro" id="IPR051920">
    <property type="entry name" value="MPT_Adenylyltrnsfr/MoaC-Rel"/>
</dbReference>
<name>A0A9W8RCK1_9HYPO</name>
<dbReference type="InterPro" id="IPR036425">
    <property type="entry name" value="MoaB/Mog-like_dom_sf"/>
</dbReference>
<dbReference type="InterPro" id="IPR008284">
    <property type="entry name" value="MoCF_biosynth_CS"/>
</dbReference>
<dbReference type="Gene3D" id="3.40.980.10">
    <property type="entry name" value="MoaB/Mog-like domain"/>
    <property type="match status" value="1"/>
</dbReference>
<evidence type="ECO:0000259" key="5">
    <source>
        <dbReference type="Pfam" id="PF00994"/>
    </source>
</evidence>
<feature type="signal peptide" evidence="4">
    <location>
        <begin position="1"/>
        <end position="18"/>
    </location>
</feature>
<organism evidence="6 7">
    <name type="scientific">Fusarium falciforme</name>
    <dbReference type="NCBI Taxonomy" id="195108"/>
    <lineage>
        <taxon>Eukaryota</taxon>
        <taxon>Fungi</taxon>
        <taxon>Dikarya</taxon>
        <taxon>Ascomycota</taxon>
        <taxon>Pezizomycotina</taxon>
        <taxon>Sordariomycetes</taxon>
        <taxon>Hypocreomycetidae</taxon>
        <taxon>Hypocreales</taxon>
        <taxon>Nectriaceae</taxon>
        <taxon>Fusarium</taxon>
        <taxon>Fusarium solani species complex</taxon>
    </lineage>
</organism>
<evidence type="ECO:0000313" key="6">
    <source>
        <dbReference type="EMBL" id="KAJ4193489.1"/>
    </source>
</evidence>
<evidence type="ECO:0000256" key="3">
    <source>
        <dbReference type="ARBA" id="ARBA00023150"/>
    </source>
</evidence>